<evidence type="ECO:0000256" key="6">
    <source>
        <dbReference type="ARBA" id="ARBA00022737"/>
    </source>
</evidence>
<dbReference type="SUPFAM" id="SSF48452">
    <property type="entry name" value="TPR-like"/>
    <property type="match status" value="2"/>
</dbReference>
<accession>A0A9W7KQ00</accession>
<evidence type="ECO:0000313" key="11">
    <source>
        <dbReference type="Proteomes" id="UP000480854"/>
    </source>
</evidence>
<name>A0A9W7KQ00_9PROT</name>
<evidence type="ECO:0000256" key="1">
    <source>
        <dbReference type="ARBA" id="ARBA00004922"/>
    </source>
</evidence>
<proteinExistence type="inferred from homology"/>
<dbReference type="Gene3D" id="3.40.50.11380">
    <property type="match status" value="1"/>
</dbReference>
<comment type="similarity">
    <text evidence="2">Belongs to the glycosyltransferase 41 family. O-GlcNAc transferase subfamily.</text>
</comment>
<evidence type="ECO:0000256" key="8">
    <source>
        <dbReference type="PROSITE-ProRule" id="PRU00339"/>
    </source>
</evidence>
<dbReference type="InterPro" id="IPR011990">
    <property type="entry name" value="TPR-like_helical_dom_sf"/>
</dbReference>
<feature type="repeat" description="TPR" evidence="8">
    <location>
        <begin position="421"/>
        <end position="454"/>
    </location>
</feature>
<feature type="repeat" description="TPR" evidence="8">
    <location>
        <begin position="283"/>
        <end position="316"/>
    </location>
</feature>
<sequence length="887" mass="94995">MSASRDLSPSRLQETLAQAVVHHQNGRLAEARPLYERVLRQAPDQSDALHLLGLLKAQTGEPDAGIALIRKAVAKDGRQPVFRLNLGRVLEAVGLWAEAADAYGHAARLAPLDPGHHRLEANAQTKLGRTEDAARAFRRLLALAPEDGEAANALADALYDLGRPGPAADWYGRALALGPGQVLAAYNQGAALRDAGRPSDALAAFRRAAGLAPLLVQALEQVAGLSHALGDGAGTAEAGRRLMALEPGHAEGAKILGAALAAVGPWLEGAAWLERASVLAPAPDALLVLGNLWQERGHPAEAPRCYRRALALAPDSAQALTGLGMALSALGRMEAAATAARRAVFMVPEEAGHALNAGSVLHRAKRGEEARAWFRRAVALQPDGAAGWTNLGTHAIEAGAFDEAVTLLRRALALRAAEREALASSNLGVALMALGRHGEAVAALRAALDRAPEDAEVRSNLLFCLCFDEAADLGAVFAEHRRFEQAVMPVPPAAPRFAQHFAQHFGDTDRDPDRRLRVGYLSPDFQRYPGPGYHFLLPLIERHDRAAVEVTCYYADLPKDAATARFAALADRWRDVAAMPDGELERLIRADGIDVLVDCGGHMSRNRMPLFIRRPAPVQVSLPLYPNTTGLTAMDYQFSDHRFAAESADALHTEKLIRLPGSVLCYRPAESAVAPPARPPVETAGVFTFGSFNNLTKLNGSTLALWARVLAAVPGARLMLKWRGLSGGGVARRVLDAFAAHGVEESRLLLRGTTPDPYEDYVRLDCALDPVFANGGTTTCDALWMGVPMLSLAGEAMISRWGATMLGSVGLDALLVEREEDYLSLAVRLATDRAFLEAQRAGLRERMARSPLMDEAGYTAAVEAGYRMAWRRWCAGLPPARIDMSAA</sequence>
<gene>
    <name evidence="10" type="ORF">DS843_24180</name>
</gene>
<protein>
    <recommendedName>
        <fullName evidence="3">protein O-GlcNAc transferase</fullName>
        <ecNumber evidence="3">2.4.1.255</ecNumber>
    </recommendedName>
</protein>
<dbReference type="PANTHER" id="PTHR44835">
    <property type="entry name" value="UDP-N-ACETYLGLUCOSAMINE--PEPTIDE N-ACETYLGLUCOSAMINYLTRANSFERASE SPINDLY-RELATED"/>
    <property type="match status" value="1"/>
</dbReference>
<dbReference type="RefSeq" id="WP_149471395.1">
    <property type="nucleotide sequence ID" value="NZ_QOKW01000025.1"/>
</dbReference>
<organism evidence="10 11">
    <name type="scientific">Roseomonas genomospecies 6</name>
    <dbReference type="NCBI Taxonomy" id="214106"/>
    <lineage>
        <taxon>Bacteria</taxon>
        <taxon>Pseudomonadati</taxon>
        <taxon>Pseudomonadota</taxon>
        <taxon>Alphaproteobacteria</taxon>
        <taxon>Acetobacterales</taxon>
        <taxon>Roseomonadaceae</taxon>
        <taxon>Roseomonas</taxon>
    </lineage>
</organism>
<dbReference type="SMART" id="SM00028">
    <property type="entry name" value="TPR"/>
    <property type="match status" value="11"/>
</dbReference>
<keyword evidence="11" id="KW-1185">Reference proteome</keyword>
<dbReference type="EMBL" id="QOKW01000025">
    <property type="protein sequence ID" value="KAA0677253.1"/>
    <property type="molecule type" value="Genomic_DNA"/>
</dbReference>
<keyword evidence="4" id="KW-0328">Glycosyltransferase</keyword>
<feature type="domain" description="O-GlcNAc transferase C-terminal" evidence="9">
    <location>
        <begin position="505"/>
        <end position="660"/>
    </location>
</feature>
<comment type="caution">
    <text evidence="10">The sequence shown here is derived from an EMBL/GenBank/DDBJ whole genome shotgun (WGS) entry which is preliminary data.</text>
</comment>
<keyword evidence="5" id="KW-0808">Transferase</keyword>
<keyword evidence="6" id="KW-0677">Repeat</keyword>
<evidence type="ECO:0000256" key="2">
    <source>
        <dbReference type="ARBA" id="ARBA00005386"/>
    </source>
</evidence>
<dbReference type="PROSITE" id="PS50005">
    <property type="entry name" value="TPR"/>
    <property type="match status" value="4"/>
</dbReference>
<dbReference type="InterPro" id="IPR019734">
    <property type="entry name" value="TPR_rpt"/>
</dbReference>
<dbReference type="Pfam" id="PF13432">
    <property type="entry name" value="TPR_16"/>
    <property type="match status" value="4"/>
</dbReference>
<dbReference type="InterPro" id="IPR029489">
    <property type="entry name" value="OGT/SEC/SPY_C"/>
</dbReference>
<evidence type="ECO:0000256" key="5">
    <source>
        <dbReference type="ARBA" id="ARBA00022679"/>
    </source>
</evidence>
<dbReference type="AlphaFoldDB" id="A0A9W7KQ00"/>
<evidence type="ECO:0000256" key="4">
    <source>
        <dbReference type="ARBA" id="ARBA00022676"/>
    </source>
</evidence>
<feature type="repeat" description="TPR" evidence="8">
    <location>
        <begin position="385"/>
        <end position="418"/>
    </location>
</feature>
<dbReference type="Proteomes" id="UP000480854">
    <property type="component" value="Unassembled WGS sequence"/>
</dbReference>
<dbReference type="Pfam" id="PF13844">
    <property type="entry name" value="Glyco_transf_41"/>
    <property type="match status" value="2"/>
</dbReference>
<evidence type="ECO:0000256" key="3">
    <source>
        <dbReference type="ARBA" id="ARBA00011970"/>
    </source>
</evidence>
<feature type="repeat" description="TPR" evidence="8">
    <location>
        <begin position="317"/>
        <end position="350"/>
    </location>
</feature>
<dbReference type="OrthoDB" id="146908at2"/>
<evidence type="ECO:0000256" key="7">
    <source>
        <dbReference type="ARBA" id="ARBA00022803"/>
    </source>
</evidence>
<dbReference type="EC" id="2.4.1.255" evidence="3"/>
<dbReference type="InterPro" id="IPR051939">
    <property type="entry name" value="Glycosyltr_41/O-GlcNAc_trsf"/>
</dbReference>
<dbReference type="GO" id="GO:0097363">
    <property type="term" value="F:protein O-acetylglucosaminyltransferase activity"/>
    <property type="evidence" value="ECO:0007669"/>
    <property type="project" value="UniProtKB-EC"/>
</dbReference>
<dbReference type="PANTHER" id="PTHR44835:SF1">
    <property type="entry name" value="PROTEIN O-GLCNAC TRANSFERASE"/>
    <property type="match status" value="1"/>
</dbReference>
<reference evidence="10 11" key="1">
    <citation type="submission" date="2018-07" db="EMBL/GenBank/DDBJ databases">
        <title>Genome sequence of Azospirillum sp. ATCC 49961.</title>
        <authorList>
            <person name="Sant'Anna F.H."/>
            <person name="Baldani J.I."/>
            <person name="Zilli J.E."/>
            <person name="Reis V.M."/>
            <person name="Hartmann A."/>
            <person name="Cruz L."/>
            <person name="de Souza E.M."/>
            <person name="de Oliveira Pedrosa F."/>
            <person name="Passaglia L.M.P."/>
        </authorList>
    </citation>
    <scope>NUCLEOTIDE SEQUENCE [LARGE SCALE GENOMIC DNA]</scope>
    <source>
        <strain evidence="10 11">ATCC 49961</strain>
    </source>
</reference>
<evidence type="ECO:0000313" key="10">
    <source>
        <dbReference type="EMBL" id="KAA0677253.1"/>
    </source>
</evidence>
<dbReference type="Gene3D" id="1.25.40.10">
    <property type="entry name" value="Tetratricopeptide repeat domain"/>
    <property type="match status" value="4"/>
</dbReference>
<dbReference type="Gene3D" id="3.40.50.2000">
    <property type="entry name" value="Glycogen Phosphorylase B"/>
    <property type="match status" value="1"/>
</dbReference>
<comment type="pathway">
    <text evidence="1">Protein modification; protein glycosylation.</text>
</comment>
<evidence type="ECO:0000259" key="9">
    <source>
        <dbReference type="Pfam" id="PF13844"/>
    </source>
</evidence>
<feature type="domain" description="O-GlcNAc transferase C-terminal" evidence="9">
    <location>
        <begin position="688"/>
        <end position="860"/>
    </location>
</feature>
<keyword evidence="7 8" id="KW-0802">TPR repeat</keyword>